<evidence type="ECO:0000313" key="3">
    <source>
        <dbReference type="Proteomes" id="UP000611762"/>
    </source>
</evidence>
<feature type="transmembrane region" description="Helical" evidence="1">
    <location>
        <begin position="30"/>
        <end position="49"/>
    </location>
</feature>
<reference evidence="2" key="1">
    <citation type="submission" date="2020-08" db="EMBL/GenBank/DDBJ databases">
        <title>Genome public.</title>
        <authorList>
            <person name="Liu C."/>
            <person name="Sun Q."/>
        </authorList>
    </citation>
    <scope>NUCLEOTIDE SEQUENCE</scope>
    <source>
        <strain evidence="2">H8</strain>
    </source>
</reference>
<gene>
    <name evidence="2" type="ORF">H8698_07700</name>
</gene>
<evidence type="ECO:0000313" key="2">
    <source>
        <dbReference type="EMBL" id="MBC8540860.1"/>
    </source>
</evidence>
<accession>A0A926HZ71</accession>
<dbReference type="AlphaFoldDB" id="A0A926HZ71"/>
<keyword evidence="1" id="KW-1133">Transmembrane helix</keyword>
<protein>
    <submittedName>
        <fullName evidence="2">Uncharacterized protein</fullName>
    </submittedName>
</protein>
<sequence>MTRSIICGYILTLFYKIIPSITYNNAVLDTMLFLIICAIAGYITAQFYVSKWMRWILKKLKIKSTINEYIWRDIEDKDNGLWVKVVSKECNFDIYGQLVLFEQFERKPIIVLNRYIYRNYSDKKIIKDFDTVPTKRIVIDTSKCDVIELTYDKNSDNIKNHVQERCVRV</sequence>
<dbReference type="Proteomes" id="UP000611762">
    <property type="component" value="Unassembled WGS sequence"/>
</dbReference>
<keyword evidence="3" id="KW-1185">Reference proteome</keyword>
<evidence type="ECO:0000256" key="1">
    <source>
        <dbReference type="SAM" id="Phobius"/>
    </source>
</evidence>
<keyword evidence="1" id="KW-0472">Membrane</keyword>
<proteinExistence type="predicted"/>
<dbReference type="EMBL" id="JACRSU010000002">
    <property type="protein sequence ID" value="MBC8540860.1"/>
    <property type="molecule type" value="Genomic_DNA"/>
</dbReference>
<keyword evidence="1" id="KW-0812">Transmembrane</keyword>
<organism evidence="2 3">
    <name type="scientific">Congzhengia minquanensis</name>
    <dbReference type="NCBI Taxonomy" id="2763657"/>
    <lineage>
        <taxon>Bacteria</taxon>
        <taxon>Bacillati</taxon>
        <taxon>Bacillota</taxon>
        <taxon>Clostridia</taxon>
        <taxon>Eubacteriales</taxon>
        <taxon>Oscillospiraceae</taxon>
        <taxon>Congzhengia</taxon>
    </lineage>
</organism>
<name>A0A926HZ71_9FIRM</name>
<dbReference type="RefSeq" id="WP_249312061.1">
    <property type="nucleotide sequence ID" value="NZ_JACRSU010000002.1"/>
</dbReference>
<comment type="caution">
    <text evidence="2">The sequence shown here is derived from an EMBL/GenBank/DDBJ whole genome shotgun (WGS) entry which is preliminary data.</text>
</comment>